<keyword evidence="2" id="KW-1185">Reference proteome</keyword>
<protein>
    <submittedName>
        <fullName evidence="1">Uncharacterized protein</fullName>
    </submittedName>
</protein>
<accession>A0A4R1XFS3</accession>
<name>A0A4R1XFS3_ACICA</name>
<dbReference type="Proteomes" id="UP000294963">
    <property type="component" value="Unassembled WGS sequence"/>
</dbReference>
<reference evidence="1 2" key="1">
    <citation type="submission" date="2019-03" db="EMBL/GenBank/DDBJ databases">
        <title>Genomic analyses of the natural microbiome of Caenorhabditis elegans.</title>
        <authorList>
            <person name="Samuel B."/>
        </authorList>
    </citation>
    <scope>NUCLEOTIDE SEQUENCE [LARGE SCALE GENOMIC DNA]</scope>
    <source>
        <strain evidence="1 2">JUb89</strain>
    </source>
</reference>
<dbReference type="EMBL" id="SLVJ01000023">
    <property type="protein sequence ID" value="TCM62757.1"/>
    <property type="molecule type" value="Genomic_DNA"/>
</dbReference>
<organism evidence="1 2">
    <name type="scientific">Acinetobacter calcoaceticus</name>
    <dbReference type="NCBI Taxonomy" id="471"/>
    <lineage>
        <taxon>Bacteria</taxon>
        <taxon>Pseudomonadati</taxon>
        <taxon>Pseudomonadota</taxon>
        <taxon>Gammaproteobacteria</taxon>
        <taxon>Moraxellales</taxon>
        <taxon>Moraxellaceae</taxon>
        <taxon>Acinetobacter</taxon>
        <taxon>Acinetobacter calcoaceticus/baumannii complex</taxon>
    </lineage>
</organism>
<gene>
    <name evidence="1" type="ORF">EC844_1231</name>
</gene>
<evidence type="ECO:0000313" key="1">
    <source>
        <dbReference type="EMBL" id="TCM62757.1"/>
    </source>
</evidence>
<evidence type="ECO:0000313" key="2">
    <source>
        <dbReference type="Proteomes" id="UP000294963"/>
    </source>
</evidence>
<proteinExistence type="predicted"/>
<comment type="caution">
    <text evidence="1">The sequence shown here is derived from an EMBL/GenBank/DDBJ whole genome shotgun (WGS) entry which is preliminary data.</text>
</comment>
<sequence>MSYQTKPVRLASFESMIKSNWKTMLFKLLSKRRLQPTALEYVAIQQALQRGDEAMDLVVAWVMQNPQLHRQYFETALYQGTAKLPHDILVLQQFFRSIETPPTWLDPQKMQQAITFSHRLGINNGFVLRDLSLMVGYLYPGFNQVLLKTGALKK</sequence>
<dbReference type="AlphaFoldDB" id="A0A4R1XFS3"/>